<keyword evidence="2" id="KW-1185">Reference proteome</keyword>
<accession>A0ACB8DVP4</accession>
<dbReference type="Proteomes" id="UP000821865">
    <property type="component" value="Chromosome 1"/>
</dbReference>
<gene>
    <name evidence="1" type="ORF">HPB49_005935</name>
</gene>
<dbReference type="EMBL" id="CM023470">
    <property type="protein sequence ID" value="KAH7978570.1"/>
    <property type="molecule type" value="Genomic_DNA"/>
</dbReference>
<protein>
    <submittedName>
        <fullName evidence="1">Uncharacterized protein</fullName>
    </submittedName>
</protein>
<sequence length="102" mass="11921">MRSAEAFRQKFREPEKASNESYAEFAYSLLANMREWLKGAGAVGDLDKVIVHFVLEQFVRRQPEKVRFWVQDRPGVDTIARSAELVEEFVYRRSLKNKIPEG</sequence>
<reference evidence="1" key="1">
    <citation type="submission" date="2020-05" db="EMBL/GenBank/DDBJ databases">
        <title>Large-scale comparative analyses of tick genomes elucidate their genetic diversity and vector capacities.</title>
        <authorList>
            <person name="Jia N."/>
            <person name="Wang J."/>
            <person name="Shi W."/>
            <person name="Du L."/>
            <person name="Sun Y."/>
            <person name="Zhan W."/>
            <person name="Jiang J."/>
            <person name="Wang Q."/>
            <person name="Zhang B."/>
            <person name="Ji P."/>
            <person name="Sakyi L.B."/>
            <person name="Cui X."/>
            <person name="Yuan T."/>
            <person name="Jiang B."/>
            <person name="Yang W."/>
            <person name="Lam T.T.-Y."/>
            <person name="Chang Q."/>
            <person name="Ding S."/>
            <person name="Wang X."/>
            <person name="Zhu J."/>
            <person name="Ruan X."/>
            <person name="Zhao L."/>
            <person name="Wei J."/>
            <person name="Que T."/>
            <person name="Du C."/>
            <person name="Cheng J."/>
            <person name="Dai P."/>
            <person name="Han X."/>
            <person name="Huang E."/>
            <person name="Gao Y."/>
            <person name="Liu J."/>
            <person name="Shao H."/>
            <person name="Ye R."/>
            <person name="Li L."/>
            <person name="Wei W."/>
            <person name="Wang X."/>
            <person name="Wang C."/>
            <person name="Yang T."/>
            <person name="Huo Q."/>
            <person name="Li W."/>
            <person name="Guo W."/>
            <person name="Chen H."/>
            <person name="Zhou L."/>
            <person name="Ni X."/>
            <person name="Tian J."/>
            <person name="Zhou Y."/>
            <person name="Sheng Y."/>
            <person name="Liu T."/>
            <person name="Pan Y."/>
            <person name="Xia L."/>
            <person name="Li J."/>
            <person name="Zhao F."/>
            <person name="Cao W."/>
        </authorList>
    </citation>
    <scope>NUCLEOTIDE SEQUENCE</scope>
    <source>
        <strain evidence="1">Dsil-2018</strain>
    </source>
</reference>
<evidence type="ECO:0000313" key="1">
    <source>
        <dbReference type="EMBL" id="KAH7978570.1"/>
    </source>
</evidence>
<proteinExistence type="predicted"/>
<comment type="caution">
    <text evidence="1">The sequence shown here is derived from an EMBL/GenBank/DDBJ whole genome shotgun (WGS) entry which is preliminary data.</text>
</comment>
<organism evidence="1 2">
    <name type="scientific">Dermacentor silvarum</name>
    <name type="common">Tick</name>
    <dbReference type="NCBI Taxonomy" id="543639"/>
    <lineage>
        <taxon>Eukaryota</taxon>
        <taxon>Metazoa</taxon>
        <taxon>Ecdysozoa</taxon>
        <taxon>Arthropoda</taxon>
        <taxon>Chelicerata</taxon>
        <taxon>Arachnida</taxon>
        <taxon>Acari</taxon>
        <taxon>Parasitiformes</taxon>
        <taxon>Ixodida</taxon>
        <taxon>Ixodoidea</taxon>
        <taxon>Ixodidae</taxon>
        <taxon>Rhipicephalinae</taxon>
        <taxon>Dermacentor</taxon>
    </lineage>
</organism>
<name>A0ACB8DVP4_DERSI</name>
<evidence type="ECO:0000313" key="2">
    <source>
        <dbReference type="Proteomes" id="UP000821865"/>
    </source>
</evidence>